<dbReference type="GO" id="GO:0016500">
    <property type="term" value="F:protein-hormone receptor activity"/>
    <property type="evidence" value="ECO:0007669"/>
    <property type="project" value="InterPro"/>
</dbReference>
<name>A0A8B9I4R1_9AVES</name>
<evidence type="ECO:0000313" key="17">
    <source>
        <dbReference type="Ensembl" id="ENSABRP00000009138.1"/>
    </source>
</evidence>
<proteinExistence type="predicted"/>
<keyword evidence="9" id="KW-1015">Disulfide bond</keyword>
<evidence type="ECO:0000313" key="18">
    <source>
        <dbReference type="Proteomes" id="UP000694426"/>
    </source>
</evidence>
<feature type="domain" description="G-protein coupled receptors family 1 profile" evidence="16">
    <location>
        <begin position="72"/>
        <end position="341"/>
    </location>
</feature>
<sequence>PPGRAQSLGALGGLRPDAARGSGAGAPPGAPGRAPKICGGGGEEPPPLPTFSTAAKVRVALTCVLFLSSACCNGAVLWAAARAPRRRPPRVRLLMANLAAADLLVTVVVMPLDAAWNATVQWYGGDAACRALMFLKLAAMYASAFVTVVIALDRHAAIVTPLAVGRAERRNKAMLSAAWALSALLALPQVFVFHTVSRSRPRRFVQCATVGSFAAHWQETLYNMFTFACLFLLPLLVMVLCYGRILAAISGRMKEAGGEPSSQEFQLRRSYNNIPRARMRTLRMSIAIVLTFIVCWTPYYLLGLWYWFSPEMLTRQKVPPALSHILFLFGLFNTCLDPLVYGLFTVHFRREMWRACRCSRRRQEQDAAAAALTGSFRASTAPGRAGSSLGGPGSSLGVASGSLEGAGSSLGGAERRELGVLGRRCELCRRRTAESFM</sequence>
<dbReference type="GO" id="GO:0005886">
    <property type="term" value="C:plasma membrane"/>
    <property type="evidence" value="ECO:0007669"/>
    <property type="project" value="UniProtKB-SubCell"/>
</dbReference>
<dbReference type="InterPro" id="IPR001658">
    <property type="entry name" value="GphnRH_fam_rcpt"/>
</dbReference>
<feature type="transmembrane region" description="Helical" evidence="15">
    <location>
        <begin position="173"/>
        <end position="193"/>
    </location>
</feature>
<evidence type="ECO:0000256" key="8">
    <source>
        <dbReference type="ARBA" id="ARBA00023136"/>
    </source>
</evidence>
<dbReference type="InterPro" id="IPR017452">
    <property type="entry name" value="GPCR_Rhodpsn_7TM"/>
</dbReference>
<comment type="subcellular location">
    <subcellularLocation>
        <location evidence="1">Cell membrane</location>
        <topology evidence="1">Multi-pass membrane protein</topology>
    </subcellularLocation>
</comment>
<feature type="transmembrane region" description="Helical" evidence="15">
    <location>
        <begin position="59"/>
        <end position="81"/>
    </location>
</feature>
<keyword evidence="18" id="KW-1185">Reference proteome</keyword>
<evidence type="ECO:0000256" key="15">
    <source>
        <dbReference type="SAM" id="Phobius"/>
    </source>
</evidence>
<evidence type="ECO:0000256" key="5">
    <source>
        <dbReference type="ARBA" id="ARBA00022692"/>
    </source>
</evidence>
<keyword evidence="6 15" id="KW-1133">Transmembrane helix</keyword>
<dbReference type="PANTHER" id="PTHR24241:SF22">
    <property type="entry name" value="GONADOTROPIN-RELEASING HORMONE RECEPTOR"/>
    <property type="match status" value="1"/>
</dbReference>
<dbReference type="GO" id="GO:0032870">
    <property type="term" value="P:cellular response to hormone stimulus"/>
    <property type="evidence" value="ECO:0007669"/>
    <property type="project" value="TreeGrafter"/>
</dbReference>
<keyword evidence="4" id="KW-0597">Phosphoprotein</keyword>
<dbReference type="GeneTree" id="ENSGT01130000278263"/>
<evidence type="ECO:0000256" key="4">
    <source>
        <dbReference type="ARBA" id="ARBA00022553"/>
    </source>
</evidence>
<keyword evidence="7" id="KW-0297">G-protein coupled receptor</keyword>
<dbReference type="PRINTS" id="PR00529">
    <property type="entry name" value="GNADOTRPHINR"/>
</dbReference>
<dbReference type="Pfam" id="PF00001">
    <property type="entry name" value="7tm_1"/>
    <property type="match status" value="1"/>
</dbReference>
<evidence type="ECO:0000256" key="6">
    <source>
        <dbReference type="ARBA" id="ARBA00022989"/>
    </source>
</evidence>
<feature type="compositionally biased region" description="Low complexity" evidence="14">
    <location>
        <begin position="15"/>
        <end position="35"/>
    </location>
</feature>
<keyword evidence="11" id="KW-0325">Glycoprotein</keyword>
<dbReference type="Gene3D" id="1.20.1070.10">
    <property type="entry name" value="Rhodopsin 7-helix transmembrane proteins"/>
    <property type="match status" value="1"/>
</dbReference>
<reference evidence="17" key="1">
    <citation type="submission" date="2025-08" db="UniProtKB">
        <authorList>
            <consortium name="Ensembl"/>
        </authorList>
    </citation>
    <scope>IDENTIFICATION</scope>
</reference>
<evidence type="ECO:0000256" key="9">
    <source>
        <dbReference type="ARBA" id="ARBA00023157"/>
    </source>
</evidence>
<evidence type="ECO:0000259" key="16">
    <source>
        <dbReference type="PROSITE" id="PS50262"/>
    </source>
</evidence>
<dbReference type="PROSITE" id="PS50262">
    <property type="entry name" value="G_PROTEIN_RECEP_F1_2"/>
    <property type="match status" value="1"/>
</dbReference>
<protein>
    <recommendedName>
        <fullName evidence="2">Gonadotropin-releasing hormone receptor</fullName>
    </recommendedName>
    <alternativeName>
        <fullName evidence="13">Type II GnRH receptor</fullName>
    </alternativeName>
</protein>
<dbReference type="Ensembl" id="ENSABRT00000013006.1">
    <property type="protein sequence ID" value="ENSABRP00000009138.1"/>
    <property type="gene ID" value="ENSABRG00000008154.1"/>
</dbReference>
<evidence type="ECO:0000256" key="10">
    <source>
        <dbReference type="ARBA" id="ARBA00023170"/>
    </source>
</evidence>
<reference evidence="17" key="2">
    <citation type="submission" date="2025-09" db="UniProtKB">
        <authorList>
            <consortium name="Ensembl"/>
        </authorList>
    </citation>
    <scope>IDENTIFICATION</scope>
</reference>
<dbReference type="FunFam" id="1.20.1070.10:FF:000199">
    <property type="entry name" value="Gonadotropin-releasing hormone II receptor"/>
    <property type="match status" value="1"/>
</dbReference>
<evidence type="ECO:0000256" key="2">
    <source>
        <dbReference type="ARBA" id="ARBA00016040"/>
    </source>
</evidence>
<keyword evidence="3" id="KW-1003">Cell membrane</keyword>
<evidence type="ECO:0000256" key="7">
    <source>
        <dbReference type="ARBA" id="ARBA00023040"/>
    </source>
</evidence>
<dbReference type="Proteomes" id="UP000694426">
    <property type="component" value="Unplaced"/>
</dbReference>
<accession>A0A8B9I4R1</accession>
<dbReference type="CDD" id="cd15383">
    <property type="entry name" value="7tmA_GnRHR_vertebrate"/>
    <property type="match status" value="1"/>
</dbReference>
<dbReference type="GO" id="GO:0004930">
    <property type="term" value="F:G protein-coupled receptor activity"/>
    <property type="evidence" value="ECO:0007669"/>
    <property type="project" value="UniProtKB-KW"/>
</dbReference>
<dbReference type="PRINTS" id="PR00237">
    <property type="entry name" value="GPCRRHODOPSN"/>
</dbReference>
<evidence type="ECO:0000256" key="1">
    <source>
        <dbReference type="ARBA" id="ARBA00004651"/>
    </source>
</evidence>
<keyword evidence="8 15" id="KW-0472">Membrane</keyword>
<dbReference type="GO" id="GO:0042277">
    <property type="term" value="F:peptide binding"/>
    <property type="evidence" value="ECO:0007669"/>
    <property type="project" value="TreeGrafter"/>
</dbReference>
<dbReference type="AlphaFoldDB" id="A0A8B9I4R1"/>
<dbReference type="PANTHER" id="PTHR24241">
    <property type="entry name" value="NEUROPEPTIDE RECEPTOR-RELATED G-PROTEIN COUPLED RECEPTOR"/>
    <property type="match status" value="1"/>
</dbReference>
<feature type="transmembrane region" description="Helical" evidence="15">
    <location>
        <begin position="286"/>
        <end position="309"/>
    </location>
</feature>
<evidence type="ECO:0000256" key="13">
    <source>
        <dbReference type="ARBA" id="ARBA00082552"/>
    </source>
</evidence>
<keyword evidence="12" id="KW-0807">Transducer</keyword>
<keyword evidence="5 15" id="KW-0812">Transmembrane</keyword>
<evidence type="ECO:0000256" key="11">
    <source>
        <dbReference type="ARBA" id="ARBA00023180"/>
    </source>
</evidence>
<dbReference type="SUPFAM" id="SSF81321">
    <property type="entry name" value="Family A G protein-coupled receptor-like"/>
    <property type="match status" value="1"/>
</dbReference>
<dbReference type="InterPro" id="IPR000276">
    <property type="entry name" value="GPCR_Rhodpsn"/>
</dbReference>
<evidence type="ECO:0000256" key="12">
    <source>
        <dbReference type="ARBA" id="ARBA00023224"/>
    </source>
</evidence>
<feature type="transmembrane region" description="Helical" evidence="15">
    <location>
        <begin position="132"/>
        <end position="152"/>
    </location>
</feature>
<organism evidence="17 18">
    <name type="scientific">Anser brachyrhynchus</name>
    <name type="common">Pink-footed goose</name>
    <dbReference type="NCBI Taxonomy" id="132585"/>
    <lineage>
        <taxon>Eukaryota</taxon>
        <taxon>Metazoa</taxon>
        <taxon>Chordata</taxon>
        <taxon>Craniata</taxon>
        <taxon>Vertebrata</taxon>
        <taxon>Euteleostomi</taxon>
        <taxon>Archelosauria</taxon>
        <taxon>Archosauria</taxon>
        <taxon>Dinosauria</taxon>
        <taxon>Saurischia</taxon>
        <taxon>Theropoda</taxon>
        <taxon>Coelurosauria</taxon>
        <taxon>Aves</taxon>
        <taxon>Neognathae</taxon>
        <taxon>Galloanserae</taxon>
        <taxon>Anseriformes</taxon>
        <taxon>Anatidae</taxon>
        <taxon>Anserinae</taxon>
        <taxon>Anser</taxon>
    </lineage>
</organism>
<feature type="region of interest" description="Disordered" evidence="14">
    <location>
        <begin position="1"/>
        <end position="45"/>
    </location>
</feature>
<evidence type="ECO:0000256" key="3">
    <source>
        <dbReference type="ARBA" id="ARBA00022475"/>
    </source>
</evidence>
<keyword evidence="10" id="KW-0675">Receptor</keyword>
<feature type="transmembrane region" description="Helical" evidence="15">
    <location>
        <begin position="221"/>
        <end position="243"/>
    </location>
</feature>
<evidence type="ECO:0000256" key="14">
    <source>
        <dbReference type="SAM" id="MobiDB-lite"/>
    </source>
</evidence>
<feature type="transmembrane region" description="Helical" evidence="15">
    <location>
        <begin position="93"/>
        <end position="112"/>
    </location>
</feature>
<feature type="transmembrane region" description="Helical" evidence="15">
    <location>
        <begin position="321"/>
        <end position="344"/>
    </location>
</feature>